<proteinExistence type="predicted"/>
<reference evidence="1 2" key="1">
    <citation type="submission" date="2016-10" db="EMBL/GenBank/DDBJ databases">
        <authorList>
            <person name="de Groot N.N."/>
        </authorList>
    </citation>
    <scope>NUCLEOTIDE SEQUENCE [LARGE SCALE GENOMIC DNA]</scope>
    <source>
        <strain evidence="1 2">DSM 8537</strain>
    </source>
</reference>
<dbReference type="Proteomes" id="UP000183635">
    <property type="component" value="Unassembled WGS sequence"/>
</dbReference>
<dbReference type="EMBL" id="FOPU01000001">
    <property type="protein sequence ID" value="SFH12408.1"/>
    <property type="molecule type" value="Genomic_DNA"/>
</dbReference>
<organism evidence="1 2">
    <name type="scientific">Paracoccus aminovorans</name>
    <dbReference type="NCBI Taxonomy" id="34004"/>
    <lineage>
        <taxon>Bacteria</taxon>
        <taxon>Pseudomonadati</taxon>
        <taxon>Pseudomonadota</taxon>
        <taxon>Alphaproteobacteria</taxon>
        <taxon>Rhodobacterales</taxon>
        <taxon>Paracoccaceae</taxon>
        <taxon>Paracoccus</taxon>
    </lineage>
</organism>
<keyword evidence="2" id="KW-1185">Reference proteome</keyword>
<evidence type="ECO:0000313" key="2">
    <source>
        <dbReference type="Proteomes" id="UP000183635"/>
    </source>
</evidence>
<protein>
    <submittedName>
        <fullName evidence="1">Uncharacterized protein</fullName>
    </submittedName>
</protein>
<evidence type="ECO:0000313" key="1">
    <source>
        <dbReference type="EMBL" id="SFH12408.1"/>
    </source>
</evidence>
<dbReference type="AlphaFoldDB" id="A0A1I2XFY6"/>
<dbReference type="STRING" id="34004.SAMN04488021_101309"/>
<name>A0A1I2XFY6_9RHOB</name>
<accession>A0A1I2XFY6</accession>
<gene>
    <name evidence="1" type="ORF">SAMN04488021_101309</name>
</gene>
<sequence>MNGKTLHVSVMGAAQAAGDLAFGHLQSSGIGIDGLGFSGSVADWCELGFSICESYLIEAQNLFLERDLGGFLSMAEAQFDPELAGEVLTHANALMAGVAFRHLAGQLHLVETAEEADLNWSTVANLWRAMKTTQGDMRLPRLDAGFEKALRAAMRLS</sequence>